<comment type="subcellular location">
    <subcellularLocation>
        <location evidence="1">Mitochondrion</location>
    </subcellularLocation>
</comment>
<sequence>MAAMPLRAGRQATTGACQSIGVNKQQTASLSTTAALWKRHVYKGARDNADHSKNRGESALRRTGTRWRLSMSDEPLPKPVPRDQLPPIETDPNHGLWEFFANRKTVANPPTEDAKHGRSWTVEELRHKSWDDLHRLWWVCVKERNRIATANWERNKSKLGFGESEARERDMMVRGTMKAIKHVLTERYYAWEDAVKLAEKDPEVNLSGDGPTFTPREFFEEDQEAAALEEPAVSPMGEAVEQTEPGTGATLDPATIPSSKPQSEAPRI</sequence>
<dbReference type="EMBL" id="MU853343">
    <property type="protein sequence ID" value="KAK4112173.1"/>
    <property type="molecule type" value="Genomic_DNA"/>
</dbReference>
<proteinExistence type="inferred from homology"/>
<evidence type="ECO:0000256" key="6">
    <source>
        <dbReference type="ARBA" id="ARBA00035289"/>
    </source>
</evidence>
<dbReference type="RefSeq" id="XP_064669743.1">
    <property type="nucleotide sequence ID" value="XM_064815240.1"/>
</dbReference>
<keyword evidence="5" id="KW-0687">Ribonucleoprotein</keyword>
<dbReference type="InterPro" id="IPR010729">
    <property type="entry name" value="Ribosomal_uL29_mit"/>
</dbReference>
<comment type="caution">
    <text evidence="9">The sequence shown here is derived from an EMBL/GenBank/DDBJ whole genome shotgun (WGS) entry which is preliminary data.</text>
</comment>
<protein>
    <recommendedName>
        <fullName evidence="6">Large ribosomal subunit protein uL29m</fullName>
    </recommendedName>
    <alternativeName>
        <fullName evidence="7">54S ribosomal protein L4, mitochondrial</fullName>
    </alternativeName>
</protein>
<keyword evidence="10" id="KW-1185">Reference proteome</keyword>
<evidence type="ECO:0000256" key="4">
    <source>
        <dbReference type="ARBA" id="ARBA00023128"/>
    </source>
</evidence>
<reference evidence="9" key="2">
    <citation type="submission" date="2023-05" db="EMBL/GenBank/DDBJ databases">
        <authorList>
            <consortium name="Lawrence Berkeley National Laboratory"/>
            <person name="Steindorff A."/>
            <person name="Hensen N."/>
            <person name="Bonometti L."/>
            <person name="Westerberg I."/>
            <person name="Brannstrom I.O."/>
            <person name="Guillou S."/>
            <person name="Cros-Aarteil S."/>
            <person name="Calhoun S."/>
            <person name="Haridas S."/>
            <person name="Kuo A."/>
            <person name="Mondo S."/>
            <person name="Pangilinan J."/>
            <person name="Riley R."/>
            <person name="Labutti K."/>
            <person name="Andreopoulos B."/>
            <person name="Lipzen A."/>
            <person name="Chen C."/>
            <person name="Yanf M."/>
            <person name="Daum C."/>
            <person name="Ng V."/>
            <person name="Clum A."/>
            <person name="Ohm R."/>
            <person name="Martin F."/>
            <person name="Silar P."/>
            <person name="Natvig D."/>
            <person name="Lalanne C."/>
            <person name="Gautier V."/>
            <person name="Ament-Velasquez S.L."/>
            <person name="Kruys A."/>
            <person name="Hutchinson M.I."/>
            <person name="Powell A.J."/>
            <person name="Barry K."/>
            <person name="Miller A.N."/>
            <person name="Grigoriev I.V."/>
            <person name="Debuchy R."/>
            <person name="Gladieux P."/>
            <person name="Thoren M.H."/>
            <person name="Johannesson H."/>
        </authorList>
    </citation>
    <scope>NUCLEOTIDE SEQUENCE</scope>
    <source>
        <strain evidence="9">CBS 508.74</strain>
    </source>
</reference>
<gene>
    <name evidence="9" type="ORF">N656DRAFT_779680</name>
</gene>
<keyword evidence="4" id="KW-0496">Mitochondrion</keyword>
<dbReference type="GeneID" id="89939365"/>
<evidence type="ECO:0000256" key="3">
    <source>
        <dbReference type="ARBA" id="ARBA00022980"/>
    </source>
</evidence>
<evidence type="ECO:0000313" key="9">
    <source>
        <dbReference type="EMBL" id="KAK4112173.1"/>
    </source>
</evidence>
<evidence type="ECO:0000256" key="1">
    <source>
        <dbReference type="ARBA" id="ARBA00004173"/>
    </source>
</evidence>
<accession>A0AAN6TD51</accession>
<dbReference type="PANTHER" id="PTHR21183">
    <property type="entry name" value="RIBOSOMAL PROTEIN L47, MITOCHONDRIAL-RELATED"/>
    <property type="match status" value="1"/>
</dbReference>
<dbReference type="GO" id="GO:0003735">
    <property type="term" value="F:structural constituent of ribosome"/>
    <property type="evidence" value="ECO:0007669"/>
    <property type="project" value="InterPro"/>
</dbReference>
<organism evidence="9 10">
    <name type="scientific">Canariomyces notabilis</name>
    <dbReference type="NCBI Taxonomy" id="2074819"/>
    <lineage>
        <taxon>Eukaryota</taxon>
        <taxon>Fungi</taxon>
        <taxon>Dikarya</taxon>
        <taxon>Ascomycota</taxon>
        <taxon>Pezizomycotina</taxon>
        <taxon>Sordariomycetes</taxon>
        <taxon>Sordariomycetidae</taxon>
        <taxon>Sordariales</taxon>
        <taxon>Chaetomiaceae</taxon>
        <taxon>Canariomyces</taxon>
    </lineage>
</organism>
<dbReference type="AlphaFoldDB" id="A0AAN6TD51"/>
<dbReference type="Pfam" id="PF06984">
    <property type="entry name" value="MRP-L47"/>
    <property type="match status" value="1"/>
</dbReference>
<comment type="similarity">
    <text evidence="2">Belongs to the universal ribosomal protein uL29 family.</text>
</comment>
<name>A0AAN6TD51_9PEZI</name>
<evidence type="ECO:0000256" key="5">
    <source>
        <dbReference type="ARBA" id="ARBA00023274"/>
    </source>
</evidence>
<dbReference type="GO" id="GO:0005762">
    <property type="term" value="C:mitochondrial large ribosomal subunit"/>
    <property type="evidence" value="ECO:0007669"/>
    <property type="project" value="TreeGrafter"/>
</dbReference>
<feature type="region of interest" description="Disordered" evidence="8">
    <location>
        <begin position="202"/>
        <end position="268"/>
    </location>
</feature>
<evidence type="ECO:0000256" key="2">
    <source>
        <dbReference type="ARBA" id="ARBA00009254"/>
    </source>
</evidence>
<dbReference type="Gene3D" id="6.10.330.20">
    <property type="match status" value="1"/>
</dbReference>
<dbReference type="PANTHER" id="PTHR21183:SF18">
    <property type="entry name" value="LARGE RIBOSOMAL SUBUNIT PROTEIN UL29M"/>
    <property type="match status" value="1"/>
</dbReference>
<keyword evidence="3" id="KW-0689">Ribosomal protein</keyword>
<evidence type="ECO:0000256" key="8">
    <source>
        <dbReference type="SAM" id="MobiDB-lite"/>
    </source>
</evidence>
<dbReference type="InterPro" id="IPR038340">
    <property type="entry name" value="MRP-L47_sf"/>
</dbReference>
<reference evidence="9" key="1">
    <citation type="journal article" date="2023" name="Mol. Phylogenet. Evol.">
        <title>Genome-scale phylogeny and comparative genomics of the fungal order Sordariales.</title>
        <authorList>
            <person name="Hensen N."/>
            <person name="Bonometti L."/>
            <person name="Westerberg I."/>
            <person name="Brannstrom I.O."/>
            <person name="Guillou S."/>
            <person name="Cros-Aarteil S."/>
            <person name="Calhoun S."/>
            <person name="Haridas S."/>
            <person name="Kuo A."/>
            <person name="Mondo S."/>
            <person name="Pangilinan J."/>
            <person name="Riley R."/>
            <person name="LaButti K."/>
            <person name="Andreopoulos B."/>
            <person name="Lipzen A."/>
            <person name="Chen C."/>
            <person name="Yan M."/>
            <person name="Daum C."/>
            <person name="Ng V."/>
            <person name="Clum A."/>
            <person name="Steindorff A."/>
            <person name="Ohm R.A."/>
            <person name="Martin F."/>
            <person name="Silar P."/>
            <person name="Natvig D.O."/>
            <person name="Lalanne C."/>
            <person name="Gautier V."/>
            <person name="Ament-Velasquez S.L."/>
            <person name="Kruys A."/>
            <person name="Hutchinson M.I."/>
            <person name="Powell A.J."/>
            <person name="Barry K."/>
            <person name="Miller A.N."/>
            <person name="Grigoriev I.V."/>
            <person name="Debuchy R."/>
            <person name="Gladieux P."/>
            <person name="Hiltunen Thoren M."/>
            <person name="Johannesson H."/>
        </authorList>
    </citation>
    <scope>NUCLEOTIDE SEQUENCE</scope>
    <source>
        <strain evidence="9">CBS 508.74</strain>
    </source>
</reference>
<dbReference type="GO" id="GO:0032543">
    <property type="term" value="P:mitochondrial translation"/>
    <property type="evidence" value="ECO:0007669"/>
    <property type="project" value="TreeGrafter"/>
</dbReference>
<evidence type="ECO:0000313" key="10">
    <source>
        <dbReference type="Proteomes" id="UP001302812"/>
    </source>
</evidence>
<dbReference type="Proteomes" id="UP001302812">
    <property type="component" value="Unassembled WGS sequence"/>
</dbReference>
<evidence type="ECO:0000256" key="7">
    <source>
        <dbReference type="ARBA" id="ARBA00035399"/>
    </source>
</evidence>